<dbReference type="SUPFAM" id="SSF55424">
    <property type="entry name" value="FAD/NAD-linked reductases, dimerisation (C-terminal) domain"/>
    <property type="match status" value="1"/>
</dbReference>
<evidence type="ECO:0000256" key="16">
    <source>
        <dbReference type="PIRSR" id="PIRSR000350-3"/>
    </source>
</evidence>
<evidence type="ECO:0000256" key="13">
    <source>
        <dbReference type="ARBA" id="ARBA00023284"/>
    </source>
</evidence>
<feature type="disulfide bond" description="Redox-active" evidence="17">
    <location>
        <begin position="42"/>
        <end position="47"/>
    </location>
</feature>
<dbReference type="GO" id="GO:0003955">
    <property type="term" value="F:NAD(P)H dehydrogenase (quinone) activity"/>
    <property type="evidence" value="ECO:0007669"/>
    <property type="project" value="TreeGrafter"/>
</dbReference>
<dbReference type="Proteomes" id="UP000320421">
    <property type="component" value="Chromosome"/>
</dbReference>
<evidence type="ECO:0000256" key="4">
    <source>
        <dbReference type="ARBA" id="ARBA00014791"/>
    </source>
</evidence>
<evidence type="ECO:0000256" key="2">
    <source>
        <dbReference type="ARBA" id="ARBA00011738"/>
    </source>
</evidence>
<dbReference type="InterPro" id="IPR016156">
    <property type="entry name" value="FAD/NAD-linked_Rdtase_dimer_sf"/>
</dbReference>
<evidence type="ECO:0000256" key="3">
    <source>
        <dbReference type="ARBA" id="ARBA00012661"/>
    </source>
</evidence>
<dbReference type="EC" id="1.16.1.1" evidence="3"/>
<evidence type="ECO:0000256" key="10">
    <source>
        <dbReference type="ARBA" id="ARBA00022914"/>
    </source>
</evidence>
<comment type="similarity">
    <text evidence="1 18">Belongs to the class-I pyridine nucleotide-disulfide oxidoreductase family.</text>
</comment>
<keyword evidence="13 18" id="KW-0676">Redox-active center</keyword>
<evidence type="ECO:0000256" key="15">
    <source>
        <dbReference type="ARBA" id="ARBA00048984"/>
    </source>
</evidence>
<evidence type="ECO:0000259" key="20">
    <source>
        <dbReference type="Pfam" id="PF07992"/>
    </source>
</evidence>
<sequence>MNQNYDLVILGSGSTAFAAALVAQKMGYTSIMTEERTIGGTCVNRGCLPSKNLIEAAKLLHDAHHPRYPGLTPCRIKLDFSALIAQKRKVIQDYREKKYESLIDGRIHIEQGHVHFVDPHTVKVNGKLLRGEKILIATGSRPIVPDIEGLDQVPYLTSDLLTVDEETELTDLPKTLLIVGGGYISLELAQMFHRFGTGVTILERNPQLLAHGYEPEVGHSIGNVFSEEGIQVVVNASVRTVRQEDDEVIATVLVGGKKVDYRAEKLLVATGRRPNTDYIGIEKSEVQVNTHDEISVDEYLRTSVPHIFAAGDVIGQHSGSQMATPVGSQDGGIAARNALSDDLRFVDHRVIPRCIFTDPQVAVVGMTEEEAVVAGHQCWYNTVPMSLVPRAGAIRDTRGIIKMVADANTNEVLGVSMVAANAGEVIHEAAMALRFRATIHDFIDLLHVYPTMSEALKIVAISKFKDPTKLSCCAE</sequence>
<name>A0A517PKJ2_9PLAN</name>
<dbReference type="GO" id="GO:0050660">
    <property type="term" value="F:flavin adenine dinucleotide binding"/>
    <property type="evidence" value="ECO:0007669"/>
    <property type="project" value="InterPro"/>
</dbReference>
<evidence type="ECO:0000256" key="6">
    <source>
        <dbReference type="ARBA" id="ARBA00022630"/>
    </source>
</evidence>
<dbReference type="AlphaFoldDB" id="A0A517PKJ2"/>
<dbReference type="NCBIfam" id="TIGR02053">
    <property type="entry name" value="MerA"/>
    <property type="match status" value="1"/>
</dbReference>
<feature type="binding site" evidence="16">
    <location>
        <position position="51"/>
    </location>
    <ligand>
        <name>FAD</name>
        <dbReference type="ChEBI" id="CHEBI:57692"/>
    </ligand>
</feature>
<dbReference type="GO" id="GO:0016668">
    <property type="term" value="F:oxidoreductase activity, acting on a sulfur group of donors, NAD(P) as acceptor"/>
    <property type="evidence" value="ECO:0007669"/>
    <property type="project" value="InterPro"/>
</dbReference>
<keyword evidence="8 16" id="KW-0274">FAD</keyword>
<feature type="domain" description="Pyridine nucleotide-disulphide oxidoreductase dimerisation" evidence="19">
    <location>
        <begin position="351"/>
        <end position="457"/>
    </location>
</feature>
<comment type="cofactor">
    <cofactor evidence="16">
        <name>FAD</name>
        <dbReference type="ChEBI" id="CHEBI:57692"/>
    </cofactor>
    <text evidence="16">Binds 1 FAD per subunit.</text>
</comment>
<evidence type="ECO:0000256" key="8">
    <source>
        <dbReference type="ARBA" id="ARBA00022827"/>
    </source>
</evidence>
<dbReference type="RefSeq" id="WP_145181903.1">
    <property type="nucleotide sequence ID" value="NZ_CP036266.1"/>
</dbReference>
<keyword evidence="12" id="KW-1015">Disulfide bond</keyword>
<proteinExistence type="inferred from homology"/>
<feature type="binding site" evidence="16">
    <location>
        <begin position="180"/>
        <end position="187"/>
    </location>
    <ligand>
        <name>NAD(+)</name>
        <dbReference type="ChEBI" id="CHEBI:57540"/>
    </ligand>
</feature>
<dbReference type="GO" id="GO:0016152">
    <property type="term" value="F:mercury (II) reductase (NADP+) activity"/>
    <property type="evidence" value="ECO:0007669"/>
    <property type="project" value="UniProtKB-EC"/>
</dbReference>
<evidence type="ECO:0000313" key="21">
    <source>
        <dbReference type="EMBL" id="QDT19895.1"/>
    </source>
</evidence>
<dbReference type="PRINTS" id="PR00411">
    <property type="entry name" value="PNDRDTASEI"/>
</dbReference>
<dbReference type="PIRSF" id="PIRSF000350">
    <property type="entry name" value="Mercury_reductase_MerA"/>
    <property type="match status" value="1"/>
</dbReference>
<dbReference type="PRINTS" id="PR00368">
    <property type="entry name" value="FADPNR"/>
</dbReference>
<evidence type="ECO:0000256" key="14">
    <source>
        <dbReference type="ARBA" id="ARBA00031725"/>
    </source>
</evidence>
<evidence type="ECO:0000256" key="12">
    <source>
        <dbReference type="ARBA" id="ARBA00023157"/>
    </source>
</evidence>
<dbReference type="SUPFAM" id="SSF51905">
    <property type="entry name" value="FAD/NAD(P)-binding domain"/>
    <property type="match status" value="1"/>
</dbReference>
<feature type="binding site" evidence="16">
    <location>
        <begin position="138"/>
        <end position="140"/>
    </location>
    <ligand>
        <name>FAD</name>
        <dbReference type="ChEBI" id="CHEBI:57692"/>
    </ligand>
</feature>
<dbReference type="GO" id="GO:0050661">
    <property type="term" value="F:NADP binding"/>
    <property type="evidence" value="ECO:0007669"/>
    <property type="project" value="InterPro"/>
</dbReference>
<dbReference type="InterPro" id="IPR012999">
    <property type="entry name" value="Pyr_OxRdtase_I_AS"/>
</dbReference>
<evidence type="ECO:0000256" key="7">
    <source>
        <dbReference type="ARBA" id="ARBA00022723"/>
    </source>
</evidence>
<feature type="domain" description="FAD/NAD(P)-binding" evidence="20">
    <location>
        <begin position="5"/>
        <end position="324"/>
    </location>
</feature>
<dbReference type="EMBL" id="CP036266">
    <property type="protein sequence ID" value="QDT19895.1"/>
    <property type="molecule type" value="Genomic_DNA"/>
</dbReference>
<keyword evidence="16" id="KW-0547">Nucleotide-binding</keyword>
<feature type="binding site" evidence="16">
    <location>
        <position position="203"/>
    </location>
    <ligand>
        <name>NAD(+)</name>
        <dbReference type="ChEBI" id="CHEBI:57540"/>
    </ligand>
</feature>
<accession>A0A517PKJ2</accession>
<dbReference type="PANTHER" id="PTHR43014">
    <property type="entry name" value="MERCURIC REDUCTASE"/>
    <property type="match status" value="1"/>
</dbReference>
<dbReference type="GO" id="GO:0045340">
    <property type="term" value="F:mercury ion binding"/>
    <property type="evidence" value="ECO:0007669"/>
    <property type="project" value="InterPro"/>
</dbReference>
<dbReference type="InterPro" id="IPR036188">
    <property type="entry name" value="FAD/NAD-bd_sf"/>
</dbReference>
<evidence type="ECO:0000256" key="17">
    <source>
        <dbReference type="PIRSR" id="PIRSR000350-4"/>
    </source>
</evidence>
<keyword evidence="11 18" id="KW-0560">Oxidoreductase</keyword>
<feature type="binding site" evidence="16">
    <location>
        <position position="271"/>
    </location>
    <ligand>
        <name>NAD(+)</name>
        <dbReference type="ChEBI" id="CHEBI:57540"/>
    </ligand>
</feature>
<keyword evidence="22" id="KW-1185">Reference proteome</keyword>
<protein>
    <recommendedName>
        <fullName evidence="4">Mercuric reductase</fullName>
        <ecNumber evidence="3">1.16.1.1</ecNumber>
    </recommendedName>
    <alternativeName>
        <fullName evidence="14">Hg(II) reductase</fullName>
    </alternativeName>
</protein>
<evidence type="ECO:0000256" key="18">
    <source>
        <dbReference type="RuleBase" id="RU003691"/>
    </source>
</evidence>
<evidence type="ECO:0000256" key="1">
    <source>
        <dbReference type="ARBA" id="ARBA00007532"/>
    </source>
</evidence>
<evidence type="ECO:0000259" key="19">
    <source>
        <dbReference type="Pfam" id="PF02852"/>
    </source>
</evidence>
<dbReference type="Pfam" id="PF07992">
    <property type="entry name" value="Pyr_redox_2"/>
    <property type="match status" value="1"/>
</dbReference>
<evidence type="ECO:0000313" key="22">
    <source>
        <dbReference type="Proteomes" id="UP000320421"/>
    </source>
</evidence>
<reference evidence="21 22" key="1">
    <citation type="submission" date="2019-02" db="EMBL/GenBank/DDBJ databases">
        <title>Deep-cultivation of Planctomycetes and their phenomic and genomic characterization uncovers novel biology.</title>
        <authorList>
            <person name="Wiegand S."/>
            <person name="Jogler M."/>
            <person name="Boedeker C."/>
            <person name="Pinto D."/>
            <person name="Vollmers J."/>
            <person name="Rivas-Marin E."/>
            <person name="Kohn T."/>
            <person name="Peeters S.H."/>
            <person name="Heuer A."/>
            <person name="Rast P."/>
            <person name="Oberbeckmann S."/>
            <person name="Bunk B."/>
            <person name="Jeske O."/>
            <person name="Meyerdierks A."/>
            <person name="Storesund J.E."/>
            <person name="Kallscheuer N."/>
            <person name="Luecker S."/>
            <person name="Lage O.M."/>
            <person name="Pohl T."/>
            <person name="Merkel B.J."/>
            <person name="Hornburger P."/>
            <person name="Mueller R.-W."/>
            <person name="Bruemmer F."/>
            <person name="Labrenz M."/>
            <person name="Spormann A.M."/>
            <person name="Op den Camp H."/>
            <person name="Overmann J."/>
            <person name="Amann R."/>
            <person name="Jetten M.S.M."/>
            <person name="Mascher T."/>
            <person name="Medema M.H."/>
            <person name="Devos D.P."/>
            <person name="Kaster A.-K."/>
            <person name="Ovreas L."/>
            <person name="Rohde M."/>
            <person name="Galperin M.Y."/>
            <person name="Jogler C."/>
        </authorList>
    </citation>
    <scope>NUCLEOTIDE SEQUENCE [LARGE SCALE GENOMIC DNA]</scope>
    <source>
        <strain evidence="21 22">HG66A1</strain>
    </source>
</reference>
<dbReference type="InterPro" id="IPR021179">
    <property type="entry name" value="Mercury_reductase_MerA"/>
</dbReference>
<dbReference type="Gene3D" id="3.30.390.30">
    <property type="match status" value="1"/>
</dbReference>
<comment type="catalytic activity">
    <reaction evidence="15">
        <text>Hg + NADP(+) + H(+) = Hg(2+) + NADPH</text>
        <dbReference type="Rhea" id="RHEA:23856"/>
        <dbReference type="ChEBI" id="CHEBI:15378"/>
        <dbReference type="ChEBI" id="CHEBI:16170"/>
        <dbReference type="ChEBI" id="CHEBI:16793"/>
        <dbReference type="ChEBI" id="CHEBI:57783"/>
        <dbReference type="ChEBI" id="CHEBI:58349"/>
        <dbReference type="EC" id="1.16.1.1"/>
    </reaction>
</comment>
<comment type="subunit">
    <text evidence="2">Homodimer.</text>
</comment>
<dbReference type="OrthoDB" id="230580at2"/>
<dbReference type="InterPro" id="IPR023753">
    <property type="entry name" value="FAD/NAD-binding_dom"/>
</dbReference>
<keyword evidence="16" id="KW-0520">NAD</keyword>
<dbReference type="InterPro" id="IPR001100">
    <property type="entry name" value="Pyr_nuc-diS_OxRdtase"/>
</dbReference>
<dbReference type="FunFam" id="3.30.390.30:FF:000001">
    <property type="entry name" value="Dihydrolipoyl dehydrogenase"/>
    <property type="match status" value="1"/>
</dbReference>
<keyword evidence="7" id="KW-0479">Metal-binding</keyword>
<dbReference type="GO" id="GO:0050787">
    <property type="term" value="P:detoxification of mercury ion"/>
    <property type="evidence" value="ECO:0007669"/>
    <property type="project" value="InterPro"/>
</dbReference>
<keyword evidence="5" id="KW-0475">Mercuric resistance</keyword>
<feature type="binding site" evidence="16">
    <location>
        <position position="312"/>
    </location>
    <ligand>
        <name>FAD</name>
        <dbReference type="ChEBI" id="CHEBI:57692"/>
    </ligand>
</feature>
<keyword evidence="9" id="KW-0521">NADP</keyword>
<dbReference type="Gene3D" id="3.50.50.60">
    <property type="entry name" value="FAD/NAD(P)-binding domain"/>
    <property type="match status" value="2"/>
</dbReference>
<dbReference type="InterPro" id="IPR004099">
    <property type="entry name" value="Pyr_nucl-diS_OxRdtase_dimer"/>
</dbReference>
<dbReference type="PANTHER" id="PTHR43014:SF4">
    <property type="entry name" value="PYRIDINE NUCLEOTIDE-DISULFIDE OXIDOREDUCTASE RCLA-RELATED"/>
    <property type="match status" value="1"/>
</dbReference>
<keyword evidence="6 18" id="KW-0285">Flavoprotein</keyword>
<organism evidence="21 22">
    <name type="scientific">Gimesia chilikensis</name>
    <dbReference type="NCBI Taxonomy" id="2605989"/>
    <lineage>
        <taxon>Bacteria</taxon>
        <taxon>Pseudomonadati</taxon>
        <taxon>Planctomycetota</taxon>
        <taxon>Planctomycetia</taxon>
        <taxon>Planctomycetales</taxon>
        <taxon>Planctomycetaceae</taxon>
        <taxon>Gimesia</taxon>
    </lineage>
</organism>
<gene>
    <name evidence="21" type="primary">merA_1</name>
    <name evidence="21" type="ORF">HG66A1_16630</name>
</gene>
<evidence type="ECO:0000256" key="11">
    <source>
        <dbReference type="ARBA" id="ARBA00023002"/>
    </source>
</evidence>
<dbReference type="PROSITE" id="PS00076">
    <property type="entry name" value="PYRIDINE_REDOX_1"/>
    <property type="match status" value="1"/>
</dbReference>
<evidence type="ECO:0000256" key="9">
    <source>
        <dbReference type="ARBA" id="ARBA00022857"/>
    </source>
</evidence>
<evidence type="ECO:0000256" key="5">
    <source>
        <dbReference type="ARBA" id="ARBA00022466"/>
    </source>
</evidence>
<keyword evidence="10" id="KW-0476">Mercury</keyword>
<dbReference type="Pfam" id="PF02852">
    <property type="entry name" value="Pyr_redox_dim"/>
    <property type="match status" value="1"/>
</dbReference>